<dbReference type="PANTHER" id="PTHR35525">
    <property type="entry name" value="BLL6575 PROTEIN"/>
    <property type="match status" value="1"/>
</dbReference>
<evidence type="ECO:0000259" key="1">
    <source>
        <dbReference type="Pfam" id="PF11706"/>
    </source>
</evidence>
<feature type="domain" description="Zinc finger CGNR" evidence="1">
    <location>
        <begin position="134"/>
        <end position="175"/>
    </location>
</feature>
<name>A0A916WRC8_9MICO</name>
<sequence>MLFAHDTEVALTDGAALVNTELDDPDPLLERASYLSFVHSWEWSGPVVGDAVERAAVRAIRPEIRALWTDDESLVVDRVNTLLRRESALPQLVRHGDWDWHLHATPTDAPLASRWVVEVAMAMVDLVRAGELSRLRHCAAPDCDGLLIDLSRNRSKRYCDSGCGNRLNVAAYRARLTSGASVPSDGTLQP</sequence>
<dbReference type="Pfam" id="PF07336">
    <property type="entry name" value="ABATE"/>
    <property type="match status" value="1"/>
</dbReference>
<evidence type="ECO:0000313" key="3">
    <source>
        <dbReference type="Proteomes" id="UP000636793"/>
    </source>
</evidence>
<gene>
    <name evidence="2" type="ORF">GCM10011492_16960</name>
</gene>
<reference evidence="2" key="1">
    <citation type="journal article" date="2014" name="Int. J. Syst. Evol. Microbiol.">
        <title>Complete genome sequence of Corynebacterium casei LMG S-19264T (=DSM 44701T), isolated from a smear-ripened cheese.</title>
        <authorList>
            <consortium name="US DOE Joint Genome Institute (JGI-PGF)"/>
            <person name="Walter F."/>
            <person name="Albersmeier A."/>
            <person name="Kalinowski J."/>
            <person name="Ruckert C."/>
        </authorList>
    </citation>
    <scope>NUCLEOTIDE SEQUENCE</scope>
    <source>
        <strain evidence="2">CGMCC 1.15085</strain>
    </source>
</reference>
<dbReference type="Proteomes" id="UP000636793">
    <property type="component" value="Unassembled WGS sequence"/>
</dbReference>
<dbReference type="SUPFAM" id="SSF160904">
    <property type="entry name" value="Jann2411-like"/>
    <property type="match status" value="1"/>
</dbReference>
<dbReference type="AlphaFoldDB" id="A0A916WRC8"/>
<dbReference type="Pfam" id="PF11706">
    <property type="entry name" value="zf-CGNR"/>
    <property type="match status" value="1"/>
</dbReference>
<comment type="caution">
    <text evidence="2">The sequence shown here is derived from an EMBL/GenBank/DDBJ whole genome shotgun (WGS) entry which is preliminary data.</text>
</comment>
<reference evidence="2" key="2">
    <citation type="submission" date="2020-09" db="EMBL/GenBank/DDBJ databases">
        <authorList>
            <person name="Sun Q."/>
            <person name="Zhou Y."/>
        </authorList>
    </citation>
    <scope>NUCLEOTIDE SEQUENCE</scope>
    <source>
        <strain evidence="2">CGMCC 1.15085</strain>
    </source>
</reference>
<accession>A0A916WRC8</accession>
<dbReference type="InterPro" id="IPR021005">
    <property type="entry name" value="Znf_CGNR"/>
</dbReference>
<keyword evidence="3" id="KW-1185">Reference proteome</keyword>
<organism evidence="2 3">
    <name type="scientific">Flexivirga endophytica</name>
    <dbReference type="NCBI Taxonomy" id="1849103"/>
    <lineage>
        <taxon>Bacteria</taxon>
        <taxon>Bacillati</taxon>
        <taxon>Actinomycetota</taxon>
        <taxon>Actinomycetes</taxon>
        <taxon>Micrococcales</taxon>
        <taxon>Dermacoccaceae</taxon>
        <taxon>Flexivirga</taxon>
    </lineage>
</organism>
<dbReference type="InterPro" id="IPR023286">
    <property type="entry name" value="ABATE_dom_sf"/>
</dbReference>
<proteinExistence type="predicted"/>
<dbReference type="EMBL" id="BMHI01000002">
    <property type="protein sequence ID" value="GGB27241.1"/>
    <property type="molecule type" value="Genomic_DNA"/>
</dbReference>
<dbReference type="RefSeq" id="WP_188836504.1">
    <property type="nucleotide sequence ID" value="NZ_BMHI01000002.1"/>
</dbReference>
<dbReference type="InterPro" id="IPR010852">
    <property type="entry name" value="ABATE"/>
</dbReference>
<dbReference type="PANTHER" id="PTHR35525:SF3">
    <property type="entry name" value="BLL6575 PROTEIN"/>
    <property type="match status" value="1"/>
</dbReference>
<evidence type="ECO:0000313" key="2">
    <source>
        <dbReference type="EMBL" id="GGB27241.1"/>
    </source>
</evidence>
<dbReference type="Gene3D" id="1.10.3300.10">
    <property type="entry name" value="Jann2411-like domain"/>
    <property type="match status" value="1"/>
</dbReference>
<protein>
    <recommendedName>
        <fullName evidence="1">Zinc finger CGNR domain-containing protein</fullName>
    </recommendedName>
</protein>